<reference evidence="9 10" key="1">
    <citation type="submission" date="2019-02" db="EMBL/GenBank/DDBJ databases">
        <title>Pedobacter sp. RP-1-14 sp. nov., isolated from Arctic soil.</title>
        <authorList>
            <person name="Dahal R.H."/>
        </authorList>
    </citation>
    <scope>NUCLEOTIDE SEQUENCE [LARGE SCALE GENOMIC DNA]</scope>
    <source>
        <strain evidence="9 10">RP-1-14</strain>
    </source>
</reference>
<dbReference type="InterPro" id="IPR014729">
    <property type="entry name" value="Rossmann-like_a/b/a_fold"/>
</dbReference>
<evidence type="ECO:0000256" key="6">
    <source>
        <dbReference type="ARBA" id="ARBA00023277"/>
    </source>
</evidence>
<sequence length="165" mass="18203">MARDTKQSLTQKIVSGNALTEKIRDWKDQEKKIVFTNGCFDLIHPGHIAYLNEAASLGDVLVVGLNTDQSVRKLKGADRPINNEFSRAQLLAAMFFVDAVVFFNEDTPLALIKSVEPDVLVKGGDYQIENIVGAAETLERGGKVEVLSFLPGYSSTLIIEKIKKH</sequence>
<name>A0A4R0NIH2_9SPHI</name>
<dbReference type="InterPro" id="IPR011914">
    <property type="entry name" value="RfaE_dom_II"/>
</dbReference>
<dbReference type="Gene3D" id="3.40.50.620">
    <property type="entry name" value="HUPs"/>
    <property type="match status" value="1"/>
</dbReference>
<dbReference type="RefSeq" id="WP_131596819.1">
    <property type="nucleotide sequence ID" value="NZ_SJSL01000003.1"/>
</dbReference>
<dbReference type="GO" id="GO:0016779">
    <property type="term" value="F:nucleotidyltransferase activity"/>
    <property type="evidence" value="ECO:0007669"/>
    <property type="project" value="UniProtKB-KW"/>
</dbReference>
<evidence type="ECO:0000256" key="2">
    <source>
        <dbReference type="ARBA" id="ARBA00022679"/>
    </source>
</evidence>
<dbReference type="EC" id="2.7.7.70" evidence="1"/>
<evidence type="ECO:0000256" key="7">
    <source>
        <dbReference type="ARBA" id="ARBA00047428"/>
    </source>
</evidence>
<comment type="catalytic activity">
    <reaction evidence="7">
        <text>D-glycero-beta-D-manno-heptose 1-phosphate + ATP + H(+) = ADP-D-glycero-beta-D-manno-heptose + diphosphate</text>
        <dbReference type="Rhea" id="RHEA:27465"/>
        <dbReference type="ChEBI" id="CHEBI:15378"/>
        <dbReference type="ChEBI" id="CHEBI:30616"/>
        <dbReference type="ChEBI" id="CHEBI:33019"/>
        <dbReference type="ChEBI" id="CHEBI:59967"/>
        <dbReference type="ChEBI" id="CHEBI:61593"/>
        <dbReference type="EC" id="2.7.7.70"/>
    </reaction>
</comment>
<dbReference type="GO" id="GO:0016773">
    <property type="term" value="F:phosphotransferase activity, alcohol group as acceptor"/>
    <property type="evidence" value="ECO:0007669"/>
    <property type="project" value="InterPro"/>
</dbReference>
<dbReference type="NCBIfam" id="TIGR00125">
    <property type="entry name" value="cyt_tran_rel"/>
    <property type="match status" value="1"/>
</dbReference>
<keyword evidence="5" id="KW-0067">ATP-binding</keyword>
<evidence type="ECO:0000256" key="1">
    <source>
        <dbReference type="ARBA" id="ARBA00012519"/>
    </source>
</evidence>
<organism evidence="9 10">
    <name type="scientific">Pedobacter psychroterrae</name>
    <dbReference type="NCBI Taxonomy" id="2530453"/>
    <lineage>
        <taxon>Bacteria</taxon>
        <taxon>Pseudomonadati</taxon>
        <taxon>Bacteroidota</taxon>
        <taxon>Sphingobacteriia</taxon>
        <taxon>Sphingobacteriales</taxon>
        <taxon>Sphingobacteriaceae</taxon>
        <taxon>Pedobacter</taxon>
    </lineage>
</organism>
<dbReference type="NCBIfam" id="TIGR02199">
    <property type="entry name" value="rfaE_dom_II"/>
    <property type="match status" value="1"/>
</dbReference>
<evidence type="ECO:0000313" key="10">
    <source>
        <dbReference type="Proteomes" id="UP000293347"/>
    </source>
</evidence>
<keyword evidence="3 9" id="KW-0548">Nucleotidyltransferase</keyword>
<dbReference type="GO" id="GO:0005975">
    <property type="term" value="P:carbohydrate metabolic process"/>
    <property type="evidence" value="ECO:0007669"/>
    <property type="project" value="InterPro"/>
</dbReference>
<dbReference type="PANTHER" id="PTHR43793">
    <property type="entry name" value="FAD SYNTHASE"/>
    <property type="match status" value="1"/>
</dbReference>
<keyword evidence="6" id="KW-0119">Carbohydrate metabolism</keyword>
<proteinExistence type="predicted"/>
<comment type="caution">
    <text evidence="9">The sequence shown here is derived from an EMBL/GenBank/DDBJ whole genome shotgun (WGS) entry which is preliminary data.</text>
</comment>
<dbReference type="OrthoDB" id="9795543at2"/>
<gene>
    <name evidence="9" type="primary">rfaE2</name>
    <name evidence="9" type="ORF">EZ437_14710</name>
</gene>
<keyword evidence="4" id="KW-0547">Nucleotide-binding</keyword>
<protein>
    <recommendedName>
        <fullName evidence="1">D-glycero-beta-D-manno-heptose 1-phosphate adenylyltransferase</fullName>
        <ecNumber evidence="1">2.7.7.70</ecNumber>
    </recommendedName>
</protein>
<dbReference type="EMBL" id="SJSL01000003">
    <property type="protein sequence ID" value="TCD00470.1"/>
    <property type="molecule type" value="Genomic_DNA"/>
</dbReference>
<evidence type="ECO:0000256" key="3">
    <source>
        <dbReference type="ARBA" id="ARBA00022695"/>
    </source>
</evidence>
<dbReference type="Proteomes" id="UP000293347">
    <property type="component" value="Unassembled WGS sequence"/>
</dbReference>
<evidence type="ECO:0000256" key="5">
    <source>
        <dbReference type="ARBA" id="ARBA00022840"/>
    </source>
</evidence>
<evidence type="ECO:0000256" key="4">
    <source>
        <dbReference type="ARBA" id="ARBA00022741"/>
    </source>
</evidence>
<dbReference type="PANTHER" id="PTHR43793:SF2">
    <property type="entry name" value="BIFUNCTIONAL PROTEIN HLDE"/>
    <property type="match status" value="1"/>
</dbReference>
<evidence type="ECO:0000259" key="8">
    <source>
        <dbReference type="Pfam" id="PF01467"/>
    </source>
</evidence>
<keyword evidence="2 9" id="KW-0808">Transferase</keyword>
<dbReference type="GO" id="GO:0005524">
    <property type="term" value="F:ATP binding"/>
    <property type="evidence" value="ECO:0007669"/>
    <property type="project" value="UniProtKB-KW"/>
</dbReference>
<accession>A0A4R0NIH2</accession>
<dbReference type="SUPFAM" id="SSF52374">
    <property type="entry name" value="Nucleotidylyl transferase"/>
    <property type="match status" value="1"/>
</dbReference>
<feature type="domain" description="Cytidyltransferase-like" evidence="8">
    <location>
        <begin position="35"/>
        <end position="160"/>
    </location>
</feature>
<dbReference type="InterPro" id="IPR050385">
    <property type="entry name" value="Archaeal_FAD_synthase"/>
</dbReference>
<keyword evidence="10" id="KW-1185">Reference proteome</keyword>
<dbReference type="AlphaFoldDB" id="A0A4R0NIH2"/>
<evidence type="ECO:0000313" key="9">
    <source>
        <dbReference type="EMBL" id="TCD00470.1"/>
    </source>
</evidence>
<dbReference type="InterPro" id="IPR004821">
    <property type="entry name" value="Cyt_trans-like"/>
</dbReference>
<dbReference type="Pfam" id="PF01467">
    <property type="entry name" value="CTP_transf_like"/>
    <property type="match status" value="1"/>
</dbReference>